<protein>
    <submittedName>
        <fullName evidence="1">Uncharacterized protein</fullName>
    </submittedName>
</protein>
<comment type="caution">
    <text evidence="1">The sequence shown here is derived from an EMBL/GenBank/DDBJ whole genome shotgun (WGS) entry which is preliminary data.</text>
</comment>
<reference evidence="1" key="1">
    <citation type="submission" date="2015-06" db="EMBL/GenBank/DDBJ databases">
        <authorList>
            <person name="Nguyen H."/>
        </authorList>
    </citation>
    <scope>NUCLEOTIDE SEQUENCE</scope>
    <source>
        <strain evidence="1">DAOM 180753</strain>
    </source>
</reference>
<reference evidence="1" key="2">
    <citation type="journal article" date="2016" name="Fungal Biol.">
        <title>Ochratoxin A production by Penicillium thymicola.</title>
        <authorList>
            <person name="Nguyen H.D.T."/>
            <person name="McMullin D.R."/>
            <person name="Ponomareva E."/>
            <person name="Riley R."/>
            <person name="Pomraning K.R."/>
            <person name="Baker S.E."/>
            <person name="Seifert K.A."/>
        </authorList>
    </citation>
    <scope>NUCLEOTIDE SEQUENCE</scope>
    <source>
        <strain evidence="1">DAOM 180753</strain>
    </source>
</reference>
<dbReference type="AlphaFoldDB" id="A0AAI9X9F3"/>
<proteinExistence type="predicted"/>
<evidence type="ECO:0000313" key="2">
    <source>
        <dbReference type="Proteomes" id="UP001227192"/>
    </source>
</evidence>
<sequence length="104" mass="12035">MFLDLRRAHKAQSPAQPNPQMGWVLGPVLRPIDGLWAYTSSPLWPRFEAPLDYNFTIVRQGVGIIAHDFVCQDCLSHVKYQIVFSLLFFFSPFSLSIINHHHQR</sequence>
<accession>A0AAI9X9F3</accession>
<organism evidence="1 2">
    <name type="scientific">Penicillium thymicola</name>
    <dbReference type="NCBI Taxonomy" id="293382"/>
    <lineage>
        <taxon>Eukaryota</taxon>
        <taxon>Fungi</taxon>
        <taxon>Dikarya</taxon>
        <taxon>Ascomycota</taxon>
        <taxon>Pezizomycotina</taxon>
        <taxon>Eurotiomycetes</taxon>
        <taxon>Eurotiomycetidae</taxon>
        <taxon>Eurotiales</taxon>
        <taxon>Aspergillaceae</taxon>
        <taxon>Penicillium</taxon>
    </lineage>
</organism>
<gene>
    <name evidence="1" type="ORF">VN97_g4339</name>
</gene>
<dbReference type="EMBL" id="LACB01000100">
    <property type="protein sequence ID" value="KAJ9488936.1"/>
    <property type="molecule type" value="Genomic_DNA"/>
</dbReference>
<dbReference type="Proteomes" id="UP001227192">
    <property type="component" value="Unassembled WGS sequence"/>
</dbReference>
<name>A0AAI9X9F3_PENTH</name>
<keyword evidence="2" id="KW-1185">Reference proteome</keyword>
<evidence type="ECO:0000313" key="1">
    <source>
        <dbReference type="EMBL" id="KAJ9488936.1"/>
    </source>
</evidence>